<sequence length="174" mass="17693">MQFIKTLLPFVLAAGAIASPIAKRDASTVVSDLSSVTSDLNTVDTAINAFTGGLLQGVGLLLDFNNLKSAIDTATTAATAAGTLSTTDSTTVTTAVVALVPTILTTITDIEAKASVAASAGYTSDILSALNTLRNHSSLLFDAIVAILDTTDAATVGTYQTEVYDALTTAIADF</sequence>
<reference evidence="2 3" key="1">
    <citation type="journal article" date="2018" name="IMA Fungus">
        <title>IMA Genome-F 9: Draft genome sequence of Annulohypoxylon stygium, Aspergillus mulundensis, Berkeleyomyces basicola (syn. Thielaviopsis basicola), Ceratocystis smalleyi, two Cercospora beticola strains, Coleophoma cylindrospora, Fusarium fracticaudum, Phialophora cf. hyalina, and Morchella septimelata.</title>
        <authorList>
            <person name="Wingfield B.D."/>
            <person name="Bills G.F."/>
            <person name="Dong Y."/>
            <person name="Huang W."/>
            <person name="Nel W.J."/>
            <person name="Swalarsk-Parry B.S."/>
            <person name="Vaghefi N."/>
            <person name="Wilken P.M."/>
            <person name="An Z."/>
            <person name="de Beer Z.W."/>
            <person name="De Vos L."/>
            <person name="Chen L."/>
            <person name="Duong T.A."/>
            <person name="Gao Y."/>
            <person name="Hammerbacher A."/>
            <person name="Kikkert J.R."/>
            <person name="Li Y."/>
            <person name="Li H."/>
            <person name="Li K."/>
            <person name="Li Q."/>
            <person name="Liu X."/>
            <person name="Ma X."/>
            <person name="Naidoo K."/>
            <person name="Pethybridge S.J."/>
            <person name="Sun J."/>
            <person name="Steenkamp E.T."/>
            <person name="van der Nest M.A."/>
            <person name="van Wyk S."/>
            <person name="Wingfield M.J."/>
            <person name="Xiong C."/>
            <person name="Yue Q."/>
            <person name="Zhang X."/>
        </authorList>
    </citation>
    <scope>NUCLEOTIDE SEQUENCE [LARGE SCALE GENOMIC DNA]</scope>
    <source>
        <strain evidence="2 3">BP5796</strain>
    </source>
</reference>
<keyword evidence="3" id="KW-1185">Reference proteome</keyword>
<dbReference type="OrthoDB" id="3485059at2759"/>
<dbReference type="GO" id="GO:0005576">
    <property type="term" value="C:extracellular region"/>
    <property type="evidence" value="ECO:0007669"/>
    <property type="project" value="TreeGrafter"/>
</dbReference>
<dbReference type="InterPro" id="IPR021054">
    <property type="entry name" value="Cell_wall_mannoprotein_1"/>
</dbReference>
<feature type="signal peptide" evidence="1">
    <location>
        <begin position="1"/>
        <end position="18"/>
    </location>
</feature>
<organism evidence="2 3">
    <name type="scientific">Coleophoma crateriformis</name>
    <dbReference type="NCBI Taxonomy" id="565419"/>
    <lineage>
        <taxon>Eukaryota</taxon>
        <taxon>Fungi</taxon>
        <taxon>Dikarya</taxon>
        <taxon>Ascomycota</taxon>
        <taxon>Pezizomycotina</taxon>
        <taxon>Leotiomycetes</taxon>
        <taxon>Helotiales</taxon>
        <taxon>Dermateaceae</taxon>
        <taxon>Coleophoma</taxon>
    </lineage>
</organism>
<evidence type="ECO:0000256" key="1">
    <source>
        <dbReference type="SAM" id="SignalP"/>
    </source>
</evidence>
<name>A0A3D8REC7_9HELO</name>
<keyword evidence="1" id="KW-0732">Signal</keyword>
<dbReference type="Proteomes" id="UP000256328">
    <property type="component" value="Unassembled WGS sequence"/>
</dbReference>
<protein>
    <recommendedName>
        <fullName evidence="4">Hydrophobic surface binding protein A</fullName>
    </recommendedName>
</protein>
<dbReference type="PANTHER" id="PTHR38123:SF1">
    <property type="entry name" value="HYDROPHOBIC SURFACE BINDING PROTEIN"/>
    <property type="match status" value="1"/>
</dbReference>
<dbReference type="Gene3D" id="1.20.1280.140">
    <property type="match status" value="1"/>
</dbReference>
<dbReference type="AlphaFoldDB" id="A0A3D8REC7"/>
<proteinExistence type="predicted"/>
<comment type="caution">
    <text evidence="2">The sequence shown here is derived from an EMBL/GenBank/DDBJ whole genome shotgun (WGS) entry which is preliminary data.</text>
</comment>
<feature type="chain" id="PRO_5017637779" description="Hydrophobic surface binding protein A" evidence="1">
    <location>
        <begin position="19"/>
        <end position="174"/>
    </location>
</feature>
<evidence type="ECO:0008006" key="4">
    <source>
        <dbReference type="Google" id="ProtNLM"/>
    </source>
</evidence>
<evidence type="ECO:0000313" key="2">
    <source>
        <dbReference type="EMBL" id="RDW72214.1"/>
    </source>
</evidence>
<dbReference type="PANTHER" id="PTHR38123">
    <property type="entry name" value="CELL WALL SERINE-THREONINE-RICH GALACTOMANNOPROTEIN MP1 (AFU_ORTHOLOGUE AFUA_4G03240)"/>
    <property type="match status" value="1"/>
</dbReference>
<dbReference type="EMBL" id="PDLN01000011">
    <property type="protein sequence ID" value="RDW72214.1"/>
    <property type="molecule type" value="Genomic_DNA"/>
</dbReference>
<dbReference type="Pfam" id="PF12296">
    <property type="entry name" value="HsbA"/>
    <property type="match status" value="1"/>
</dbReference>
<accession>A0A3D8REC7</accession>
<evidence type="ECO:0000313" key="3">
    <source>
        <dbReference type="Proteomes" id="UP000256328"/>
    </source>
</evidence>
<gene>
    <name evidence="2" type="ORF">BP5796_08248</name>
</gene>